<gene>
    <name evidence="1" type="ORF">GGI18_000674</name>
</gene>
<protein>
    <submittedName>
        <fullName evidence="1">Uncharacterized protein</fullName>
    </submittedName>
</protein>
<proteinExistence type="predicted"/>
<dbReference type="Proteomes" id="UP001140066">
    <property type="component" value="Unassembled WGS sequence"/>
</dbReference>
<sequence length="417" mass="48004">MESGMSIRAYPTLPLTPLRVRSFRWIIKEKLISDIHAYVKRGEYGKASELLLIAVENAPVPIRSIWRPFLATLRQQVPPNLIGLQLDNIAAGMRMDPPYEPSMERVFLDLDRNRINHAYAALHTFSMDRGKKLALAHGYHGILVACLREIELERLGDGMEARPPCAHVFGLSEGVQFLLSTEDPEFPTKYTLDEAEEHLATALRLENGNTYFLAFYAQVLLAKGDFPRAMDLLKERYHAEKSIPCLRMIMSIDPREVICQTEHILDYLTLDPFASRATYFEPFMAKVLCQPDDWDDTTMRRLLEIVLNRVELGDQEESCGWECLAILLSYLRANNQKLINEFMEQRLTWWKDAYFANDCFYRAKEESDLIVYKAVCAQQLLDLESGHPVYKLLSGKLSSAHAEFVDSHMRILDHENQ</sequence>
<dbReference type="EMBL" id="JANBUK010000056">
    <property type="protein sequence ID" value="KAJ2792080.1"/>
    <property type="molecule type" value="Genomic_DNA"/>
</dbReference>
<reference evidence="1" key="1">
    <citation type="submission" date="2022-07" db="EMBL/GenBank/DDBJ databases">
        <title>Phylogenomic reconstructions and comparative analyses of Kickxellomycotina fungi.</title>
        <authorList>
            <person name="Reynolds N.K."/>
            <person name="Stajich J.E."/>
            <person name="Barry K."/>
            <person name="Grigoriev I.V."/>
            <person name="Crous P."/>
            <person name="Smith M.E."/>
        </authorList>
    </citation>
    <scope>NUCLEOTIDE SEQUENCE</scope>
    <source>
        <strain evidence="1">BCRC 34191</strain>
    </source>
</reference>
<evidence type="ECO:0000313" key="2">
    <source>
        <dbReference type="Proteomes" id="UP001140066"/>
    </source>
</evidence>
<keyword evidence="2" id="KW-1185">Reference proteome</keyword>
<comment type="caution">
    <text evidence="1">The sequence shown here is derived from an EMBL/GenBank/DDBJ whole genome shotgun (WGS) entry which is preliminary data.</text>
</comment>
<accession>A0ACC1KMY6</accession>
<name>A0ACC1KMY6_9FUNG</name>
<evidence type="ECO:0000313" key="1">
    <source>
        <dbReference type="EMBL" id="KAJ2792080.1"/>
    </source>
</evidence>
<organism evidence="1 2">
    <name type="scientific">Coemansia linderi</name>
    <dbReference type="NCBI Taxonomy" id="2663919"/>
    <lineage>
        <taxon>Eukaryota</taxon>
        <taxon>Fungi</taxon>
        <taxon>Fungi incertae sedis</taxon>
        <taxon>Zoopagomycota</taxon>
        <taxon>Kickxellomycotina</taxon>
        <taxon>Kickxellomycetes</taxon>
        <taxon>Kickxellales</taxon>
        <taxon>Kickxellaceae</taxon>
        <taxon>Coemansia</taxon>
    </lineage>
</organism>